<dbReference type="SUPFAM" id="SSF47413">
    <property type="entry name" value="lambda repressor-like DNA-binding domains"/>
    <property type="match status" value="1"/>
</dbReference>
<comment type="caution">
    <text evidence="3">The sequence shown here is derived from an EMBL/GenBank/DDBJ whole genome shotgun (WGS) entry which is preliminary data.</text>
</comment>
<dbReference type="SMART" id="SM00530">
    <property type="entry name" value="HTH_XRE"/>
    <property type="match status" value="1"/>
</dbReference>
<gene>
    <name evidence="3" type="ORF">ISO4_00715</name>
</gene>
<dbReference type="InterPro" id="IPR050807">
    <property type="entry name" value="TransReg_Diox_bact_type"/>
</dbReference>
<name>A0ABS0AD97_9GAMM</name>
<accession>A0ABS0AD97</accession>
<dbReference type="PANTHER" id="PTHR46797:SF1">
    <property type="entry name" value="METHYLPHOSPHONATE SYNTHASE"/>
    <property type="match status" value="1"/>
</dbReference>
<reference evidence="3 4" key="1">
    <citation type="submission" date="2012-09" db="EMBL/GenBank/DDBJ databases">
        <title>Genome Sequence of alkane-degrading Bacterium Alcanivorax venustensis ISO4.</title>
        <authorList>
            <person name="Lai Q."/>
            <person name="Shao Z."/>
        </authorList>
    </citation>
    <scope>NUCLEOTIDE SEQUENCE [LARGE SCALE GENOMIC DNA]</scope>
    <source>
        <strain evidence="3 4">ISO4</strain>
    </source>
</reference>
<dbReference type="Pfam" id="PF13560">
    <property type="entry name" value="HTH_31"/>
    <property type="match status" value="1"/>
</dbReference>
<evidence type="ECO:0000313" key="3">
    <source>
        <dbReference type="EMBL" id="MBF5052113.1"/>
    </source>
</evidence>
<dbReference type="PROSITE" id="PS50943">
    <property type="entry name" value="HTH_CROC1"/>
    <property type="match status" value="1"/>
</dbReference>
<dbReference type="Gene3D" id="1.10.260.40">
    <property type="entry name" value="lambda repressor-like DNA-binding domains"/>
    <property type="match status" value="1"/>
</dbReference>
<dbReference type="InterPro" id="IPR010982">
    <property type="entry name" value="Lambda_DNA-bd_dom_sf"/>
</dbReference>
<dbReference type="EMBL" id="ARXR01000004">
    <property type="protein sequence ID" value="MBF5052113.1"/>
    <property type="molecule type" value="Genomic_DNA"/>
</dbReference>
<dbReference type="GeneID" id="99764975"/>
<organism evidence="3 4">
    <name type="scientific">Alloalcanivorax venustensis ISO4</name>
    <dbReference type="NCBI Taxonomy" id="1177184"/>
    <lineage>
        <taxon>Bacteria</taxon>
        <taxon>Pseudomonadati</taxon>
        <taxon>Pseudomonadota</taxon>
        <taxon>Gammaproteobacteria</taxon>
        <taxon>Oceanospirillales</taxon>
        <taxon>Alcanivoracaceae</taxon>
        <taxon>Alloalcanivorax</taxon>
    </lineage>
</organism>
<sequence>MMDVGSILREQRRNRNETLQVVAARAHTDAGNLSRIERNKQQLTVVQLVRLCDALGLPLDEFARRLDAVRIKPRRVRDPGGQYETARRRLALGLPVLTGGRRQA</sequence>
<evidence type="ECO:0000313" key="4">
    <source>
        <dbReference type="Proteomes" id="UP000644441"/>
    </source>
</evidence>
<keyword evidence="1" id="KW-0238">DNA-binding</keyword>
<proteinExistence type="predicted"/>
<evidence type="ECO:0000256" key="1">
    <source>
        <dbReference type="ARBA" id="ARBA00023125"/>
    </source>
</evidence>
<dbReference type="Proteomes" id="UP000644441">
    <property type="component" value="Unassembled WGS sequence"/>
</dbReference>
<dbReference type="InterPro" id="IPR001387">
    <property type="entry name" value="Cro/C1-type_HTH"/>
</dbReference>
<dbReference type="CDD" id="cd00093">
    <property type="entry name" value="HTH_XRE"/>
    <property type="match status" value="1"/>
</dbReference>
<dbReference type="RefSeq" id="WP_194855189.1">
    <property type="nucleotide sequence ID" value="NZ_ARXR01000004.1"/>
</dbReference>
<dbReference type="PANTHER" id="PTHR46797">
    <property type="entry name" value="HTH-TYPE TRANSCRIPTIONAL REGULATOR"/>
    <property type="match status" value="1"/>
</dbReference>
<protein>
    <recommendedName>
        <fullName evidence="2">HTH cro/C1-type domain-containing protein</fullName>
    </recommendedName>
</protein>
<evidence type="ECO:0000259" key="2">
    <source>
        <dbReference type="PROSITE" id="PS50943"/>
    </source>
</evidence>
<keyword evidence="4" id="KW-1185">Reference proteome</keyword>
<feature type="domain" description="HTH cro/C1-type" evidence="2">
    <location>
        <begin position="8"/>
        <end position="62"/>
    </location>
</feature>